<reference evidence="2" key="3">
    <citation type="submission" date="2019-09" db="EMBL/GenBank/DDBJ databases">
        <authorList>
            <person name="Zhang D.-C."/>
        </authorList>
    </citation>
    <scope>NUCLEOTIDE SEQUENCE</scope>
    <source>
        <strain evidence="2">RU-4-M-4</strain>
    </source>
</reference>
<dbReference type="OrthoDB" id="5767802at2"/>
<evidence type="ECO:0000313" key="3">
    <source>
        <dbReference type="EMBL" id="TSJ79964.1"/>
    </source>
</evidence>
<dbReference type="InterPro" id="IPR050712">
    <property type="entry name" value="NAD(P)H-dep_reductase"/>
</dbReference>
<protein>
    <submittedName>
        <fullName evidence="2">NAD(P)H-dependent oxidoreductase</fullName>
    </submittedName>
</protein>
<evidence type="ECO:0000313" key="4">
    <source>
        <dbReference type="Proteomes" id="UP000315145"/>
    </source>
</evidence>
<evidence type="ECO:0000259" key="1">
    <source>
        <dbReference type="Pfam" id="PF03358"/>
    </source>
</evidence>
<dbReference type="EMBL" id="VMBF01000003">
    <property type="protein sequence ID" value="TSJ79964.1"/>
    <property type="molecule type" value="Genomic_DNA"/>
</dbReference>
<gene>
    <name evidence="2" type="ORF">F2B50_07080</name>
    <name evidence="3" type="ORF">FPF71_07080</name>
</gene>
<dbReference type="AlphaFoldDB" id="A0A5M7B7Z2"/>
<dbReference type="SUPFAM" id="SSF52218">
    <property type="entry name" value="Flavoproteins"/>
    <property type="match status" value="1"/>
</dbReference>
<dbReference type="Proteomes" id="UP000322315">
    <property type="component" value="Unassembled WGS sequence"/>
</dbReference>
<dbReference type="InterPro" id="IPR029039">
    <property type="entry name" value="Flavoprotein-like_sf"/>
</dbReference>
<dbReference type="Gene3D" id="3.40.50.360">
    <property type="match status" value="1"/>
</dbReference>
<keyword evidence="4" id="KW-1185">Reference proteome</keyword>
<reference evidence="3 4" key="2">
    <citation type="submission" date="2019-07" db="EMBL/GenBank/DDBJ databases">
        <title>Algibacter marinivivus sp. nov., isolated from the surface of a marine red alga.</title>
        <authorList>
            <person name="Zhong X."/>
            <person name="Xu W."/>
            <person name="Zhang Y."/>
            <person name="Zhang Q."/>
            <person name="Du Z."/>
        </authorList>
    </citation>
    <scope>NUCLEOTIDE SEQUENCE [LARGE SCALE GENOMIC DNA]</scope>
    <source>
        <strain evidence="3 4">RU-4-M-4</strain>
    </source>
</reference>
<dbReference type="GO" id="GO:0010181">
    <property type="term" value="F:FMN binding"/>
    <property type="evidence" value="ECO:0007669"/>
    <property type="project" value="TreeGrafter"/>
</dbReference>
<dbReference type="Proteomes" id="UP000315145">
    <property type="component" value="Unassembled WGS sequence"/>
</dbReference>
<dbReference type="PANTHER" id="PTHR30543">
    <property type="entry name" value="CHROMATE REDUCTASE"/>
    <property type="match status" value="1"/>
</dbReference>
<evidence type="ECO:0000313" key="5">
    <source>
        <dbReference type="Proteomes" id="UP000322315"/>
    </source>
</evidence>
<name>A0A5M7B7Z2_9FLAO</name>
<evidence type="ECO:0000313" key="2">
    <source>
        <dbReference type="EMBL" id="KAA5825666.1"/>
    </source>
</evidence>
<organism evidence="2 5">
    <name type="scientific">Algibacter amylolyticus</name>
    <dbReference type="NCBI Taxonomy" id="1608400"/>
    <lineage>
        <taxon>Bacteria</taxon>
        <taxon>Pseudomonadati</taxon>
        <taxon>Bacteroidota</taxon>
        <taxon>Flavobacteriia</taxon>
        <taxon>Flavobacteriales</taxon>
        <taxon>Flavobacteriaceae</taxon>
        <taxon>Algibacter</taxon>
    </lineage>
</organism>
<dbReference type="GO" id="GO:0016491">
    <property type="term" value="F:oxidoreductase activity"/>
    <property type="evidence" value="ECO:0007669"/>
    <property type="project" value="InterPro"/>
</dbReference>
<dbReference type="EMBL" id="VWRS01000003">
    <property type="protein sequence ID" value="KAA5825666.1"/>
    <property type="molecule type" value="Genomic_DNA"/>
</dbReference>
<reference evidence="2 5" key="1">
    <citation type="journal article" date="2015" name="Int. J. Syst. Evol. Microbiol.">
        <title>Algibacter amylolyticus sp. nov., isolated from intertidal sediment.</title>
        <authorList>
            <person name="Zhang D.C."/>
            <person name="Wu J."/>
            <person name="Neuner K."/>
            <person name="Yao J."/>
            <person name="Margesin R."/>
        </authorList>
    </citation>
    <scope>NUCLEOTIDE SEQUENCE [LARGE SCALE GENOMIC DNA]</scope>
    <source>
        <strain evidence="2 5">RU-4-M-4</strain>
    </source>
</reference>
<dbReference type="PANTHER" id="PTHR30543:SF21">
    <property type="entry name" value="NAD(P)H-DEPENDENT FMN REDUCTASE LOT6"/>
    <property type="match status" value="1"/>
</dbReference>
<dbReference type="GO" id="GO:0005829">
    <property type="term" value="C:cytosol"/>
    <property type="evidence" value="ECO:0007669"/>
    <property type="project" value="TreeGrafter"/>
</dbReference>
<dbReference type="Pfam" id="PF03358">
    <property type="entry name" value="FMN_red"/>
    <property type="match status" value="1"/>
</dbReference>
<feature type="domain" description="NADPH-dependent FMN reductase-like" evidence="1">
    <location>
        <begin position="3"/>
        <end position="143"/>
    </location>
</feature>
<comment type="caution">
    <text evidence="2">The sequence shown here is derived from an EMBL/GenBank/DDBJ whole genome shotgun (WGS) entry which is preliminary data.</text>
</comment>
<dbReference type="RefSeq" id="WP_144115985.1">
    <property type="nucleotide sequence ID" value="NZ_JACHGE010000003.1"/>
</dbReference>
<sequence>MKNILVFAGSNSKNSINKQLAEFTAGLVDNVKTTVLDLNDFNLPLYGIDYEIEYGIPENAHKFLEAIKSSDGIILSLAEHNGAYSTVFKNLFDWMSRINGKLWSEKPMLLMATSPGARGGATVLEIAKGRFPFMGGRIVSDFSFPSFNDNFSEGSITNQDLHTALKNKVALFQNAL</sequence>
<dbReference type="InterPro" id="IPR005025">
    <property type="entry name" value="FMN_Rdtase-like_dom"/>
</dbReference>
<proteinExistence type="predicted"/>
<accession>A0A5M7B7Z2</accession>